<gene>
    <name evidence="4" type="ORF">ABEG17_08325</name>
</gene>
<dbReference type="GO" id="GO:0006310">
    <property type="term" value="P:DNA recombination"/>
    <property type="evidence" value="ECO:0007669"/>
    <property type="project" value="UniProtKB-KW"/>
</dbReference>
<name>A0AAU7JXY9_9MICO</name>
<dbReference type="GO" id="GO:0003677">
    <property type="term" value="F:DNA binding"/>
    <property type="evidence" value="ECO:0007669"/>
    <property type="project" value="UniProtKB-KW"/>
</dbReference>
<dbReference type="InterPro" id="IPR010998">
    <property type="entry name" value="Integrase_recombinase_N"/>
</dbReference>
<dbReference type="Pfam" id="PF00589">
    <property type="entry name" value="Phage_integrase"/>
    <property type="match status" value="1"/>
</dbReference>
<reference evidence="4" key="1">
    <citation type="submission" date="2024-05" db="EMBL/GenBank/DDBJ databases">
        <authorList>
            <person name="Kim S."/>
            <person name="Heo J."/>
            <person name="Choi H."/>
            <person name="Choi Y."/>
            <person name="Kwon S.-W."/>
            <person name="Kim Y."/>
        </authorList>
    </citation>
    <scope>NUCLEOTIDE SEQUENCE</scope>
    <source>
        <strain evidence="4">KACC 23699</strain>
    </source>
</reference>
<dbReference type="InterPro" id="IPR013762">
    <property type="entry name" value="Integrase-like_cat_sf"/>
</dbReference>
<organism evidence="4">
    <name type="scientific">Pedococcus sp. KACC 23699</name>
    <dbReference type="NCBI Taxonomy" id="3149228"/>
    <lineage>
        <taxon>Bacteria</taxon>
        <taxon>Bacillati</taxon>
        <taxon>Actinomycetota</taxon>
        <taxon>Actinomycetes</taxon>
        <taxon>Micrococcales</taxon>
        <taxon>Intrasporangiaceae</taxon>
        <taxon>Pedococcus</taxon>
    </lineage>
</organism>
<dbReference type="Gene3D" id="1.10.150.130">
    <property type="match status" value="1"/>
</dbReference>
<evidence type="ECO:0000313" key="4">
    <source>
        <dbReference type="EMBL" id="XBO45322.1"/>
    </source>
</evidence>
<dbReference type="PROSITE" id="PS51898">
    <property type="entry name" value="TYR_RECOMBINASE"/>
    <property type="match status" value="1"/>
</dbReference>
<evidence type="ECO:0000256" key="2">
    <source>
        <dbReference type="ARBA" id="ARBA00023172"/>
    </source>
</evidence>
<sequence length="443" mass="48506">MLASARKLSTEGGSAVNTTKRWEGAMSRYVRWCEAQEPGVAPLPTPPEMLVLYATQRLMGTWTPTNGTALLGRSLEMEMQGILRAHTSAGFPTPDSEGLRAVIAGAKADDPELKKQAAFTSNELRRALNTMPPATQRGHALRLAISALIVESGSVHEILRDFCDLSVEQAQRYVPVLRTVWQPHTTTHEGGTAVLPLDEALLRVESIAPDQAVYPRYLHGQLTTSANMARALEACLATTLRRAGVTTSLDQLAHLNPRELDRLLTWADLRQTTFLRDRAVSLTCIGAGFRGSEPGSLRWDLIDTEDADVIAGRLHRTKTGCGQPWALRASTTTELCPLRALRRWRALCEPLSPWVFPCIGARGGRTPRGLTCSGMRTVVERLCRGSLEQRGTHALRRTTAAMLDDLEVDVTRIAKKLRHRSLDSTVGYLPHDNDGSAAASVTL</sequence>
<feature type="domain" description="Tyr recombinase" evidence="3">
    <location>
        <begin position="250"/>
        <end position="443"/>
    </location>
</feature>
<dbReference type="AlphaFoldDB" id="A0AAU7JXY9"/>
<keyword evidence="1" id="KW-0238">DNA-binding</keyword>
<dbReference type="EMBL" id="CP157483">
    <property type="protein sequence ID" value="XBO45322.1"/>
    <property type="molecule type" value="Genomic_DNA"/>
</dbReference>
<accession>A0AAU7JXY9</accession>
<dbReference type="InterPro" id="IPR002104">
    <property type="entry name" value="Integrase_catalytic"/>
</dbReference>
<dbReference type="RefSeq" id="WP_406832814.1">
    <property type="nucleotide sequence ID" value="NZ_CP157483.1"/>
</dbReference>
<dbReference type="GO" id="GO:0015074">
    <property type="term" value="P:DNA integration"/>
    <property type="evidence" value="ECO:0007669"/>
    <property type="project" value="InterPro"/>
</dbReference>
<dbReference type="SUPFAM" id="SSF56349">
    <property type="entry name" value="DNA breaking-rejoining enzymes"/>
    <property type="match status" value="1"/>
</dbReference>
<evidence type="ECO:0000256" key="1">
    <source>
        <dbReference type="ARBA" id="ARBA00023125"/>
    </source>
</evidence>
<dbReference type="SUPFAM" id="SSF47823">
    <property type="entry name" value="lambda integrase-like, N-terminal domain"/>
    <property type="match status" value="1"/>
</dbReference>
<proteinExistence type="predicted"/>
<protein>
    <submittedName>
        <fullName evidence="4">Tyrosine-type recombinase/integrase</fullName>
    </submittedName>
</protein>
<evidence type="ECO:0000259" key="3">
    <source>
        <dbReference type="PROSITE" id="PS51898"/>
    </source>
</evidence>
<dbReference type="Gene3D" id="1.10.443.10">
    <property type="entry name" value="Intergrase catalytic core"/>
    <property type="match status" value="1"/>
</dbReference>
<dbReference type="InterPro" id="IPR011010">
    <property type="entry name" value="DNA_brk_join_enz"/>
</dbReference>
<keyword evidence="2" id="KW-0233">DNA recombination</keyword>